<dbReference type="GO" id="GO:0016747">
    <property type="term" value="F:acyltransferase activity, transferring groups other than amino-acyl groups"/>
    <property type="evidence" value="ECO:0007669"/>
    <property type="project" value="InterPro"/>
</dbReference>
<dbReference type="AlphaFoldDB" id="A0A926DFQ0"/>
<accession>A0A926DFQ0</accession>
<protein>
    <submittedName>
        <fullName evidence="2">GNAT family N-acetyltransferase</fullName>
    </submittedName>
</protein>
<dbReference type="RefSeq" id="WP_249301175.1">
    <property type="nucleotide sequence ID" value="NZ_JACRSP010000004.1"/>
</dbReference>
<evidence type="ECO:0000259" key="1">
    <source>
        <dbReference type="PROSITE" id="PS51186"/>
    </source>
</evidence>
<dbReference type="SUPFAM" id="SSF55729">
    <property type="entry name" value="Acyl-CoA N-acyltransferases (Nat)"/>
    <property type="match status" value="1"/>
</dbReference>
<dbReference type="PANTHER" id="PTHR43792:SF1">
    <property type="entry name" value="N-ACETYLTRANSFERASE DOMAIN-CONTAINING PROTEIN"/>
    <property type="match status" value="1"/>
</dbReference>
<evidence type="ECO:0000313" key="2">
    <source>
        <dbReference type="EMBL" id="MBC8537011.1"/>
    </source>
</evidence>
<organism evidence="2 3">
    <name type="scientific">Feifania hominis</name>
    <dbReference type="NCBI Taxonomy" id="2763660"/>
    <lineage>
        <taxon>Bacteria</taxon>
        <taxon>Bacillati</taxon>
        <taxon>Bacillota</taxon>
        <taxon>Clostridia</taxon>
        <taxon>Eubacteriales</taxon>
        <taxon>Feifaniaceae</taxon>
        <taxon>Feifania</taxon>
    </lineage>
</organism>
<dbReference type="Pfam" id="PF13302">
    <property type="entry name" value="Acetyltransf_3"/>
    <property type="match status" value="1"/>
</dbReference>
<dbReference type="EMBL" id="JACRSP010000004">
    <property type="protein sequence ID" value="MBC8537011.1"/>
    <property type="molecule type" value="Genomic_DNA"/>
</dbReference>
<proteinExistence type="predicted"/>
<name>A0A926DFQ0_9FIRM</name>
<comment type="caution">
    <text evidence="2">The sequence shown here is derived from an EMBL/GenBank/DDBJ whole genome shotgun (WGS) entry which is preliminary data.</text>
</comment>
<dbReference type="InterPro" id="IPR051531">
    <property type="entry name" value="N-acetyltransferase"/>
</dbReference>
<dbReference type="PANTHER" id="PTHR43792">
    <property type="entry name" value="GNAT FAMILY, PUTATIVE (AFU_ORTHOLOGUE AFUA_3G00765)-RELATED-RELATED"/>
    <property type="match status" value="1"/>
</dbReference>
<dbReference type="Gene3D" id="3.40.630.30">
    <property type="match status" value="1"/>
</dbReference>
<dbReference type="Proteomes" id="UP000620366">
    <property type="component" value="Unassembled WGS sequence"/>
</dbReference>
<reference evidence="2" key="1">
    <citation type="submission" date="2020-08" db="EMBL/GenBank/DDBJ databases">
        <title>Genome public.</title>
        <authorList>
            <person name="Liu C."/>
            <person name="Sun Q."/>
        </authorList>
    </citation>
    <scope>NUCLEOTIDE SEQUENCE</scope>
    <source>
        <strain evidence="2">BX7</strain>
    </source>
</reference>
<dbReference type="PROSITE" id="PS51186">
    <property type="entry name" value="GNAT"/>
    <property type="match status" value="1"/>
</dbReference>
<feature type="domain" description="N-acetyltransferase" evidence="1">
    <location>
        <begin position="10"/>
        <end position="174"/>
    </location>
</feature>
<sequence length="177" mass="20745">MKKVIETERTYLRELKYDDFQDLCKLLQDENVMTAFDHALNPDEVLDWLHRQMKRYQNDGFGMWAVIEKKTNLFLGQAGLTWQECEGEQVLDVSFVFLQKFWHRGFATETAQACVRYAFDNLGFDRVTSTVRSTIEPGKRVAERIGMTHVKDFQHVYQGVEGTYSLYSISKKQEQVP</sequence>
<gene>
    <name evidence="2" type="ORF">H8695_09960</name>
</gene>
<dbReference type="InterPro" id="IPR000182">
    <property type="entry name" value="GNAT_dom"/>
</dbReference>
<keyword evidence="3" id="KW-1185">Reference proteome</keyword>
<evidence type="ECO:0000313" key="3">
    <source>
        <dbReference type="Proteomes" id="UP000620366"/>
    </source>
</evidence>
<dbReference type="InterPro" id="IPR016181">
    <property type="entry name" value="Acyl_CoA_acyltransferase"/>
</dbReference>